<organism evidence="11 12">
    <name type="scientific">Rubrobacter radiotolerans</name>
    <name type="common">Arthrobacter radiotolerans</name>
    <dbReference type="NCBI Taxonomy" id="42256"/>
    <lineage>
        <taxon>Bacteria</taxon>
        <taxon>Bacillati</taxon>
        <taxon>Actinomycetota</taxon>
        <taxon>Rubrobacteria</taxon>
        <taxon>Rubrobacterales</taxon>
        <taxon>Rubrobacteraceae</taxon>
        <taxon>Rubrobacter</taxon>
    </lineage>
</organism>
<evidence type="ECO:0000256" key="6">
    <source>
        <dbReference type="ARBA" id="ARBA00022747"/>
    </source>
</evidence>
<comment type="similarity">
    <text evidence="1">Belongs to the N(4)/N(6)-methyltransferase family.</text>
</comment>
<keyword evidence="3" id="KW-0489">Methyltransferase</keyword>
<dbReference type="InterPro" id="IPR025931">
    <property type="entry name" value="TaqI_C"/>
</dbReference>
<comment type="caution">
    <text evidence="11">The sequence shown here is derived from an EMBL/GenBank/DDBJ whole genome shotgun (WGS) entry which is preliminary data.</text>
</comment>
<dbReference type="GO" id="GO:0003677">
    <property type="term" value="F:DNA binding"/>
    <property type="evidence" value="ECO:0007669"/>
    <property type="project" value="UniProtKB-KW"/>
</dbReference>
<dbReference type="SUPFAM" id="SSF53335">
    <property type="entry name" value="S-adenosyl-L-methionine-dependent methyltransferases"/>
    <property type="match status" value="1"/>
</dbReference>
<protein>
    <recommendedName>
        <fullName evidence="2">site-specific DNA-methyltransferase (adenine-specific)</fullName>
        <ecNumber evidence="2">2.1.1.72</ecNumber>
    </recommendedName>
</protein>
<dbReference type="Gene3D" id="3.40.50.150">
    <property type="entry name" value="Vaccinia Virus protein VP39"/>
    <property type="match status" value="1"/>
</dbReference>
<feature type="domain" description="TaqI-like C-terminal specificity" evidence="10">
    <location>
        <begin position="378"/>
        <end position="525"/>
    </location>
</feature>
<keyword evidence="5" id="KW-0949">S-adenosyl-L-methionine</keyword>
<dbReference type="Proteomes" id="UP001281130">
    <property type="component" value="Unassembled WGS sequence"/>
</dbReference>
<reference evidence="11" key="1">
    <citation type="submission" date="2023-11" db="EMBL/GenBank/DDBJ databases">
        <title>MicrobeMod: A computational toolkit for identifying prokaryotic methylation and restriction-modification with nanopore sequencing.</title>
        <authorList>
            <person name="Crits-Christoph A."/>
            <person name="Kang S.C."/>
            <person name="Lee H."/>
            <person name="Ostrov N."/>
        </authorList>
    </citation>
    <scope>NUCLEOTIDE SEQUENCE</scope>
    <source>
        <strain evidence="11">ATCC 51242</strain>
    </source>
</reference>
<dbReference type="GO" id="GO:0032259">
    <property type="term" value="P:methylation"/>
    <property type="evidence" value="ECO:0007669"/>
    <property type="project" value="UniProtKB-KW"/>
</dbReference>
<dbReference type="GO" id="GO:0009007">
    <property type="term" value="F:site-specific DNA-methyltransferase (adenine-specific) activity"/>
    <property type="evidence" value="ECO:0007669"/>
    <property type="project" value="UniProtKB-EC"/>
</dbReference>
<dbReference type="GO" id="GO:0009307">
    <property type="term" value="P:DNA restriction-modification system"/>
    <property type="evidence" value="ECO:0007669"/>
    <property type="project" value="UniProtKB-KW"/>
</dbReference>
<keyword evidence="7" id="KW-0238">DNA-binding</keyword>
<dbReference type="RefSeq" id="WP_320073052.1">
    <property type="nucleotide sequence ID" value="NZ_JAWXXX010000001.1"/>
</dbReference>
<dbReference type="EC" id="2.1.1.72" evidence="2"/>
<evidence type="ECO:0000256" key="7">
    <source>
        <dbReference type="ARBA" id="ARBA00023125"/>
    </source>
</evidence>
<feature type="domain" description="Type II methyltransferase M.TaqI-like" evidence="9">
    <location>
        <begin position="89"/>
        <end position="242"/>
    </location>
</feature>
<dbReference type="Pfam" id="PF12950">
    <property type="entry name" value="TaqI_C"/>
    <property type="match status" value="1"/>
</dbReference>
<dbReference type="PANTHER" id="PTHR33841">
    <property type="entry name" value="DNA METHYLTRANSFERASE YEEA-RELATED"/>
    <property type="match status" value="1"/>
</dbReference>
<accession>A0AB35T5P5</accession>
<evidence type="ECO:0000313" key="11">
    <source>
        <dbReference type="EMBL" id="MDX5895204.1"/>
    </source>
</evidence>
<dbReference type="InterPro" id="IPR050953">
    <property type="entry name" value="N4_N6_ade-DNA_methylase"/>
</dbReference>
<name>A0AB35T5P5_RUBRA</name>
<evidence type="ECO:0000259" key="9">
    <source>
        <dbReference type="Pfam" id="PF07669"/>
    </source>
</evidence>
<dbReference type="InterPro" id="IPR002052">
    <property type="entry name" value="DNA_methylase_N6_adenine_CS"/>
</dbReference>
<dbReference type="PANTHER" id="PTHR33841:SF5">
    <property type="entry name" value="DNA METHYLASE (MODIFICATION METHYLASE) (METHYLTRANSFERASE)-RELATED"/>
    <property type="match status" value="1"/>
</dbReference>
<evidence type="ECO:0000259" key="10">
    <source>
        <dbReference type="Pfam" id="PF12950"/>
    </source>
</evidence>
<dbReference type="EMBL" id="JAWXXX010000001">
    <property type="protein sequence ID" value="MDX5895204.1"/>
    <property type="molecule type" value="Genomic_DNA"/>
</dbReference>
<gene>
    <name evidence="11" type="ORF">SIL72_14345</name>
</gene>
<evidence type="ECO:0000256" key="5">
    <source>
        <dbReference type="ARBA" id="ARBA00022691"/>
    </source>
</evidence>
<evidence type="ECO:0000313" key="12">
    <source>
        <dbReference type="Proteomes" id="UP001281130"/>
    </source>
</evidence>
<dbReference type="PROSITE" id="PS00092">
    <property type="entry name" value="N6_MTASE"/>
    <property type="match status" value="1"/>
</dbReference>
<dbReference type="InterPro" id="IPR029063">
    <property type="entry name" value="SAM-dependent_MTases_sf"/>
</dbReference>
<evidence type="ECO:0000256" key="3">
    <source>
        <dbReference type="ARBA" id="ARBA00022603"/>
    </source>
</evidence>
<evidence type="ECO:0000256" key="1">
    <source>
        <dbReference type="ARBA" id="ARBA00006594"/>
    </source>
</evidence>
<keyword evidence="6" id="KW-0680">Restriction system</keyword>
<evidence type="ECO:0000256" key="8">
    <source>
        <dbReference type="ARBA" id="ARBA00047942"/>
    </source>
</evidence>
<evidence type="ECO:0000256" key="4">
    <source>
        <dbReference type="ARBA" id="ARBA00022679"/>
    </source>
</evidence>
<evidence type="ECO:0000256" key="2">
    <source>
        <dbReference type="ARBA" id="ARBA00011900"/>
    </source>
</evidence>
<dbReference type="AlphaFoldDB" id="A0AB35T5P5"/>
<dbReference type="PRINTS" id="PR00507">
    <property type="entry name" value="N12N6MTFRASE"/>
</dbReference>
<comment type="catalytic activity">
    <reaction evidence="8">
        <text>a 2'-deoxyadenosine in DNA + S-adenosyl-L-methionine = an N(6)-methyl-2'-deoxyadenosine in DNA + S-adenosyl-L-homocysteine + H(+)</text>
        <dbReference type="Rhea" id="RHEA:15197"/>
        <dbReference type="Rhea" id="RHEA-COMP:12418"/>
        <dbReference type="Rhea" id="RHEA-COMP:12419"/>
        <dbReference type="ChEBI" id="CHEBI:15378"/>
        <dbReference type="ChEBI" id="CHEBI:57856"/>
        <dbReference type="ChEBI" id="CHEBI:59789"/>
        <dbReference type="ChEBI" id="CHEBI:90615"/>
        <dbReference type="ChEBI" id="CHEBI:90616"/>
        <dbReference type="EC" id="2.1.1.72"/>
    </reaction>
</comment>
<dbReference type="Pfam" id="PF07669">
    <property type="entry name" value="Eco57I"/>
    <property type="match status" value="1"/>
</dbReference>
<proteinExistence type="inferred from homology"/>
<sequence>MPSREVRTVAGKLKIARPVWEQNSSVYTKPWVVEFVLDLAGYVSSANLVDVLAVEPCCGGGEFFEAMVRRLVGSCKRRGRDIGECGRSLLALDIDPTAAEQTRKRTIATLRDEGYGKDVAEGLANRWVRRADFLLDDDLDFLRLGGGGADYVVGNPPYVRLEAIEPGLVDLYRGRYRTMKGRADLYVGFYERALDLLSGDGVCAFICADRWLLNQYGGSLRKLVTDGYAVEAIVEMHRSDAFRSEVLAYPAVTVIRRAAQGRALVAKLDGSEDTESGEVLKELVAAVGGGGEVSGSPTLGRSRSVVVDGWFGGSDPWPCVSPERLALLKRLEADFSPLEDGATGTRVGIGVATGADGVFLTEDASLVEQERLLPLVMGRDTASGRIEWSGNHLVNPWEDDGSLADLERYPKLRRYFEAHRERLSDRHTAKKAPERWYRTIDKVAYELTGREKLLIPDIKGKAHPVLDPGGYYPHHNLYYVVSDAWDLRVLGGILLSRLGQFFVECYSVRMSGGYLRFQAQYLRRIRVPDSGDITAEQAERLRRAFDERDIKRATAVALEVYGVEQIPD</sequence>
<keyword evidence="4" id="KW-0808">Transferase</keyword>
<dbReference type="InterPro" id="IPR011639">
    <property type="entry name" value="MethylTrfase_TaqI-like_dom"/>
</dbReference>